<organism evidence="1 2">
    <name type="scientific">Crenothrix polyspora</name>
    <dbReference type="NCBI Taxonomy" id="360316"/>
    <lineage>
        <taxon>Bacteria</taxon>
        <taxon>Pseudomonadati</taxon>
        <taxon>Pseudomonadota</taxon>
        <taxon>Gammaproteobacteria</taxon>
        <taxon>Methylococcales</taxon>
        <taxon>Crenotrichaceae</taxon>
        <taxon>Crenothrix</taxon>
    </lineage>
</organism>
<evidence type="ECO:0000313" key="1">
    <source>
        <dbReference type="EMBL" id="SJM92477.1"/>
    </source>
</evidence>
<name>A0A1R4H8I7_9GAMM</name>
<keyword evidence="2" id="KW-1185">Reference proteome</keyword>
<dbReference type="EMBL" id="FUKI01000103">
    <property type="protein sequence ID" value="SJM92477.1"/>
    <property type="molecule type" value="Genomic_DNA"/>
</dbReference>
<protein>
    <submittedName>
        <fullName evidence="1">Uncharacterized protein</fullName>
    </submittedName>
</protein>
<sequence length="38" mass="4416">MAKLNLFDCCLTGTAIDCFIYKQIVIYQNVRLIILFDC</sequence>
<evidence type="ECO:0000313" key="2">
    <source>
        <dbReference type="Proteomes" id="UP000195667"/>
    </source>
</evidence>
<dbReference type="AlphaFoldDB" id="A0A1R4H8I7"/>
<proteinExistence type="predicted"/>
<dbReference type="Proteomes" id="UP000195667">
    <property type="component" value="Unassembled WGS sequence"/>
</dbReference>
<reference evidence="2" key="1">
    <citation type="submission" date="2017-02" db="EMBL/GenBank/DDBJ databases">
        <authorList>
            <person name="Daims H."/>
        </authorList>
    </citation>
    <scope>NUCLEOTIDE SEQUENCE [LARGE SCALE GENOMIC DNA]</scope>
</reference>
<gene>
    <name evidence="1" type="ORF">CRENPOLYSF1_290025</name>
</gene>
<accession>A0A1R4H8I7</accession>